<keyword evidence="2" id="KW-1185">Reference proteome</keyword>
<evidence type="ECO:0000313" key="2">
    <source>
        <dbReference type="Proteomes" id="UP000469185"/>
    </source>
</evidence>
<dbReference type="Proteomes" id="UP000469185">
    <property type="component" value="Unassembled WGS sequence"/>
</dbReference>
<name>A0A6N9YRK3_9ACTN</name>
<accession>A0A6N9YRK3</accession>
<sequence length="65" mass="7170">MTQQPDERATGDCPPLPDDYDPQVAGECWSGRNCTGKVLNNRDAHNCKNRGGKSWKSPDGTCYNL</sequence>
<reference evidence="1 2" key="1">
    <citation type="submission" date="2020-02" db="EMBL/GenBank/DDBJ databases">
        <authorList>
            <person name="Li X.-J."/>
            <person name="Feng X.-M."/>
        </authorList>
    </citation>
    <scope>NUCLEOTIDE SEQUENCE [LARGE SCALE GENOMIC DNA]</scope>
    <source>
        <strain evidence="1 2">CGMCC 4.7225</strain>
    </source>
</reference>
<dbReference type="EMBL" id="JAAGOB010000012">
    <property type="protein sequence ID" value="NED97612.1"/>
    <property type="molecule type" value="Genomic_DNA"/>
</dbReference>
<organism evidence="1 2">
    <name type="scientific">Phytoactinopolyspora alkaliphila</name>
    <dbReference type="NCBI Taxonomy" id="1783498"/>
    <lineage>
        <taxon>Bacteria</taxon>
        <taxon>Bacillati</taxon>
        <taxon>Actinomycetota</taxon>
        <taxon>Actinomycetes</taxon>
        <taxon>Jiangellales</taxon>
        <taxon>Jiangellaceae</taxon>
        <taxon>Phytoactinopolyspora</taxon>
    </lineage>
</organism>
<dbReference type="RefSeq" id="WP_163820381.1">
    <property type="nucleotide sequence ID" value="NZ_JAAGOB010000012.1"/>
</dbReference>
<comment type="caution">
    <text evidence="1">The sequence shown here is derived from an EMBL/GenBank/DDBJ whole genome shotgun (WGS) entry which is preliminary data.</text>
</comment>
<proteinExistence type="predicted"/>
<gene>
    <name evidence="1" type="ORF">G1H11_20135</name>
</gene>
<dbReference type="AlphaFoldDB" id="A0A6N9YRK3"/>
<evidence type="ECO:0000313" key="1">
    <source>
        <dbReference type="EMBL" id="NED97612.1"/>
    </source>
</evidence>
<protein>
    <submittedName>
        <fullName evidence="1">Uncharacterized protein</fullName>
    </submittedName>
</protein>